<keyword evidence="3 7" id="KW-0812">Transmembrane</keyword>
<keyword evidence="10" id="KW-1185">Reference proteome</keyword>
<feature type="transmembrane region" description="Helical" evidence="7">
    <location>
        <begin position="342"/>
        <end position="361"/>
    </location>
</feature>
<organism evidence="9 10">
    <name type="scientific">Rhodocollybia butyracea</name>
    <dbReference type="NCBI Taxonomy" id="206335"/>
    <lineage>
        <taxon>Eukaryota</taxon>
        <taxon>Fungi</taxon>
        <taxon>Dikarya</taxon>
        <taxon>Basidiomycota</taxon>
        <taxon>Agaricomycotina</taxon>
        <taxon>Agaricomycetes</taxon>
        <taxon>Agaricomycetidae</taxon>
        <taxon>Agaricales</taxon>
        <taxon>Marasmiineae</taxon>
        <taxon>Omphalotaceae</taxon>
        <taxon>Rhodocollybia</taxon>
    </lineage>
</organism>
<comment type="caution">
    <text evidence="9">The sequence shown here is derived from an EMBL/GenBank/DDBJ whole genome shotgun (WGS) entry which is preliminary data.</text>
</comment>
<dbReference type="OrthoDB" id="2985014at2759"/>
<proteinExistence type="predicted"/>
<comment type="subcellular location">
    <subcellularLocation>
        <location evidence="1">Membrane</location>
        <topology evidence="1">Multi-pass membrane protein</topology>
    </subcellularLocation>
</comment>
<dbReference type="PANTHER" id="PTHR43791:SF85">
    <property type="entry name" value="TRANSPORTER, PUTATIVE (AFU_ORTHOLOGUE AFUA_6G00710)-RELATED"/>
    <property type="match status" value="1"/>
</dbReference>
<feature type="transmembrane region" description="Helical" evidence="7">
    <location>
        <begin position="283"/>
        <end position="308"/>
    </location>
</feature>
<evidence type="ECO:0000313" key="10">
    <source>
        <dbReference type="Proteomes" id="UP000772434"/>
    </source>
</evidence>
<accession>A0A9P5UBX9</accession>
<dbReference type="InterPro" id="IPR020846">
    <property type="entry name" value="MFS_dom"/>
</dbReference>
<feature type="transmembrane region" description="Helical" evidence="7">
    <location>
        <begin position="401"/>
        <end position="422"/>
    </location>
</feature>
<evidence type="ECO:0000256" key="4">
    <source>
        <dbReference type="ARBA" id="ARBA00022989"/>
    </source>
</evidence>
<evidence type="ECO:0000256" key="3">
    <source>
        <dbReference type="ARBA" id="ARBA00022692"/>
    </source>
</evidence>
<feature type="domain" description="Major facilitator superfamily (MFS) profile" evidence="8">
    <location>
        <begin position="49"/>
        <end position="473"/>
    </location>
</feature>
<keyword evidence="5 7" id="KW-0472">Membrane</keyword>
<dbReference type="PROSITE" id="PS50850">
    <property type="entry name" value="MFS"/>
    <property type="match status" value="1"/>
</dbReference>
<dbReference type="FunFam" id="1.20.1250.20:FF:000034">
    <property type="entry name" value="MFS general substrate transporter"/>
    <property type="match status" value="1"/>
</dbReference>
<dbReference type="GO" id="GO:0022857">
    <property type="term" value="F:transmembrane transporter activity"/>
    <property type="evidence" value="ECO:0007669"/>
    <property type="project" value="InterPro"/>
</dbReference>
<reference evidence="9" key="1">
    <citation type="submission" date="2020-11" db="EMBL/GenBank/DDBJ databases">
        <authorList>
            <consortium name="DOE Joint Genome Institute"/>
            <person name="Ahrendt S."/>
            <person name="Riley R."/>
            <person name="Andreopoulos W."/>
            <person name="Labutti K."/>
            <person name="Pangilinan J."/>
            <person name="Ruiz-Duenas F.J."/>
            <person name="Barrasa J.M."/>
            <person name="Sanchez-Garcia M."/>
            <person name="Camarero S."/>
            <person name="Miyauchi S."/>
            <person name="Serrano A."/>
            <person name="Linde D."/>
            <person name="Babiker R."/>
            <person name="Drula E."/>
            <person name="Ayuso-Fernandez I."/>
            <person name="Pacheco R."/>
            <person name="Padilla G."/>
            <person name="Ferreira P."/>
            <person name="Barriuso J."/>
            <person name="Kellner H."/>
            <person name="Castanera R."/>
            <person name="Alfaro M."/>
            <person name="Ramirez L."/>
            <person name="Pisabarro A.G."/>
            <person name="Kuo A."/>
            <person name="Tritt A."/>
            <person name="Lipzen A."/>
            <person name="He G."/>
            <person name="Yan M."/>
            <person name="Ng V."/>
            <person name="Cullen D."/>
            <person name="Martin F."/>
            <person name="Rosso M.-N."/>
            <person name="Henrissat B."/>
            <person name="Hibbett D."/>
            <person name="Martinez A.T."/>
            <person name="Grigoriev I.V."/>
        </authorList>
    </citation>
    <scope>NUCLEOTIDE SEQUENCE</scope>
    <source>
        <strain evidence="9">AH 40177</strain>
    </source>
</reference>
<evidence type="ECO:0000313" key="9">
    <source>
        <dbReference type="EMBL" id="KAF9074595.1"/>
    </source>
</evidence>
<feature type="transmembrane region" description="Helical" evidence="7">
    <location>
        <begin position="87"/>
        <end position="108"/>
    </location>
</feature>
<feature type="transmembrane region" description="Helical" evidence="7">
    <location>
        <begin position="367"/>
        <end position="389"/>
    </location>
</feature>
<evidence type="ECO:0000256" key="2">
    <source>
        <dbReference type="ARBA" id="ARBA00022448"/>
    </source>
</evidence>
<feature type="compositionally biased region" description="Basic and acidic residues" evidence="6">
    <location>
        <begin position="8"/>
        <end position="20"/>
    </location>
</feature>
<feature type="transmembrane region" description="Helical" evidence="7">
    <location>
        <begin position="177"/>
        <end position="197"/>
    </location>
</feature>
<feature type="transmembrane region" description="Helical" evidence="7">
    <location>
        <begin position="209"/>
        <end position="230"/>
    </location>
</feature>
<dbReference type="InterPro" id="IPR011701">
    <property type="entry name" value="MFS"/>
</dbReference>
<feature type="region of interest" description="Disordered" evidence="6">
    <location>
        <begin position="1"/>
        <end position="25"/>
    </location>
</feature>
<feature type="transmembrane region" description="Helical" evidence="7">
    <location>
        <begin position="145"/>
        <end position="165"/>
    </location>
</feature>
<dbReference type="EMBL" id="JADNRY010000012">
    <property type="protein sequence ID" value="KAF9074595.1"/>
    <property type="molecule type" value="Genomic_DNA"/>
</dbReference>
<keyword evidence="4 7" id="KW-1133">Transmembrane helix</keyword>
<dbReference type="Proteomes" id="UP000772434">
    <property type="component" value="Unassembled WGS sequence"/>
</dbReference>
<dbReference type="AlphaFoldDB" id="A0A9P5UBX9"/>
<dbReference type="InterPro" id="IPR036259">
    <property type="entry name" value="MFS_trans_sf"/>
</dbReference>
<dbReference type="Gene3D" id="1.20.1250.20">
    <property type="entry name" value="MFS general substrate transporter like domains"/>
    <property type="match status" value="2"/>
</dbReference>
<gene>
    <name evidence="9" type="ORF">BDP27DRAFT_1287395</name>
</gene>
<evidence type="ECO:0000256" key="6">
    <source>
        <dbReference type="SAM" id="MobiDB-lite"/>
    </source>
</evidence>
<evidence type="ECO:0000256" key="7">
    <source>
        <dbReference type="SAM" id="Phobius"/>
    </source>
</evidence>
<evidence type="ECO:0000256" key="1">
    <source>
        <dbReference type="ARBA" id="ARBA00004141"/>
    </source>
</evidence>
<evidence type="ECO:0000256" key="5">
    <source>
        <dbReference type="ARBA" id="ARBA00023136"/>
    </source>
</evidence>
<dbReference type="SUPFAM" id="SSF103473">
    <property type="entry name" value="MFS general substrate transporter"/>
    <property type="match status" value="1"/>
</dbReference>
<sequence>MPVSPSDRPQEGDIEAEKGSLNESPSEELHSLKGIEIESRVWKKLDSRILPVVALFYLLSFLDRTNIGNARVAGLQKDLGMSNKQYSIALTVTYVPYIVSELPSNLLLKAVGPNYMLPTMLTLWGIVTTLQGIVTSYSGLLACRFFLGLLEGGMFPGLVLYLSYFYPRYKMSTRITAFFSTASLSGAFGGILAYGIIRMAGVGNRPGWSWIFILEGLFTFLFGLSSFFILPRSIEACSFLTLEEKEYANNKLLQENLYPDENKFSWKEVVEALKLPHLGLINVVFFLTGTNLFALAYFAPSIIVSLGYTAATAQLMSVPPFAVACAISMLVAYLSDRYQCRGIVAMGTCIFCTIGFAMFLGSKSASVQYGSLFFSIPGAYTSAPILAAWNSSNISPHTRRAASIALNFMMANCGGILATWLLGSLSPAPTYTEATITLLVFSNVGKAGRRKDMRREDEEPGLGNRSAWYIYSL</sequence>
<evidence type="ECO:0000259" key="8">
    <source>
        <dbReference type="PROSITE" id="PS50850"/>
    </source>
</evidence>
<protein>
    <submittedName>
        <fullName evidence="9">Major facilitator superfamily domain-containing protein</fullName>
    </submittedName>
</protein>
<dbReference type="PANTHER" id="PTHR43791">
    <property type="entry name" value="PERMEASE-RELATED"/>
    <property type="match status" value="1"/>
</dbReference>
<feature type="transmembrane region" description="Helical" evidence="7">
    <location>
        <begin position="314"/>
        <end position="335"/>
    </location>
</feature>
<dbReference type="Pfam" id="PF07690">
    <property type="entry name" value="MFS_1"/>
    <property type="match status" value="1"/>
</dbReference>
<feature type="transmembrane region" description="Helical" evidence="7">
    <location>
        <begin position="428"/>
        <end position="445"/>
    </location>
</feature>
<keyword evidence="2" id="KW-0813">Transport</keyword>
<name>A0A9P5UBX9_9AGAR</name>
<dbReference type="GO" id="GO:0016020">
    <property type="term" value="C:membrane"/>
    <property type="evidence" value="ECO:0007669"/>
    <property type="project" value="UniProtKB-SubCell"/>
</dbReference>
<feature type="transmembrane region" description="Helical" evidence="7">
    <location>
        <begin position="120"/>
        <end position="139"/>
    </location>
</feature>